<reference evidence="1 2" key="1">
    <citation type="submission" date="2018-04" db="EMBL/GenBank/DDBJ databases">
        <title>Thalassorhabdus spongiae gen. nov., sp. nov., isolated from a marine sponge in South-West Iceland.</title>
        <authorList>
            <person name="Knobloch S."/>
            <person name="Daussin A."/>
            <person name="Johannsson R."/>
            <person name="Marteinsson V.T."/>
        </authorList>
    </citation>
    <scope>NUCLEOTIDE SEQUENCE [LARGE SCALE GENOMIC DNA]</scope>
    <source>
        <strain evidence="1 2">Hp12</strain>
    </source>
</reference>
<dbReference type="Pfam" id="PF19842">
    <property type="entry name" value="YqeC"/>
    <property type="match status" value="1"/>
</dbReference>
<evidence type="ECO:0000313" key="1">
    <source>
        <dbReference type="EMBL" id="PVZ69611.1"/>
    </source>
</evidence>
<accession>A0A2V1GV96</accession>
<name>A0A2V1GV96_9GAMM</name>
<dbReference type="AlphaFoldDB" id="A0A2V1GV96"/>
<dbReference type="InterPro" id="IPR017587">
    <property type="entry name" value="YqeC"/>
</dbReference>
<dbReference type="Proteomes" id="UP000244906">
    <property type="component" value="Unassembled WGS sequence"/>
</dbReference>
<sequence length="298" mass="32668">MLDQHNSNWVTQPLSQLIPQLGWDKKSQIIAICGAGGKTSLMHKMGSYLSQQDLNVLLTTTTKIYRPCRHKANHLPDNFQLITDKSNTSLAQKLRDNFVNQNDNNTQNTAQNDNQGSLTIAALEPVAGSMAAMHNKLCGISTELPTRLIEQKLFDIVIVEADGAARKPLKAPSGQEPIIPTGTNLVIGLSGWEGLSQPISNQLVHRLDQFCQLTGLAPGEYVSPNALEKLILSPEGLFQNRPPKAKCCWLINQADNQQQQQQAAELAQTLATRANDFGADWLSVILAGSLQQDALFIR</sequence>
<dbReference type="EMBL" id="QDDL01000003">
    <property type="protein sequence ID" value="PVZ69611.1"/>
    <property type="molecule type" value="Genomic_DNA"/>
</dbReference>
<evidence type="ECO:0000313" key="2">
    <source>
        <dbReference type="Proteomes" id="UP000244906"/>
    </source>
</evidence>
<proteinExistence type="predicted"/>
<organism evidence="1 2">
    <name type="scientific">Pelagibaculum spongiae</name>
    <dbReference type="NCBI Taxonomy" id="2080658"/>
    <lineage>
        <taxon>Bacteria</taxon>
        <taxon>Pseudomonadati</taxon>
        <taxon>Pseudomonadota</taxon>
        <taxon>Gammaproteobacteria</taxon>
        <taxon>Oceanospirillales</taxon>
        <taxon>Pelagibaculum</taxon>
    </lineage>
</organism>
<keyword evidence="2" id="KW-1185">Reference proteome</keyword>
<protein>
    <submittedName>
        <fullName evidence="1">Putative selenium-dependent hydroxylase accessory protein YqeC</fullName>
    </submittedName>
</protein>
<dbReference type="NCBIfam" id="TIGR03172">
    <property type="entry name" value="selenium cofactor biosynthesis protein YqeC"/>
    <property type="match status" value="1"/>
</dbReference>
<gene>
    <name evidence="1" type="primary">yqeC</name>
    <name evidence="1" type="ORF">DC094_09910</name>
</gene>
<dbReference type="OrthoDB" id="368187at2"/>
<comment type="caution">
    <text evidence="1">The sequence shown here is derived from an EMBL/GenBank/DDBJ whole genome shotgun (WGS) entry which is preliminary data.</text>
</comment>
<dbReference type="RefSeq" id="WP_116686946.1">
    <property type="nucleotide sequence ID" value="NZ_CAWNYD010000003.1"/>
</dbReference>